<dbReference type="Proteomes" id="UP000276864">
    <property type="component" value="Unassembled WGS sequence"/>
</dbReference>
<evidence type="ECO:0000256" key="1">
    <source>
        <dbReference type="ARBA" id="ARBA00001947"/>
    </source>
</evidence>
<keyword evidence="6" id="KW-0560">Oxidoreductase</keyword>
<accession>A0A3M7BL86</accession>
<dbReference type="InterPro" id="IPR013149">
    <property type="entry name" value="ADH-like_C"/>
</dbReference>
<dbReference type="Pfam" id="PF08240">
    <property type="entry name" value="ADH_N"/>
    <property type="match status" value="1"/>
</dbReference>
<evidence type="ECO:0000256" key="8">
    <source>
        <dbReference type="RuleBase" id="RU361277"/>
    </source>
</evidence>
<comment type="caution">
    <text evidence="11">The sequence shown here is derived from an EMBL/GenBank/DDBJ whole genome shotgun (WGS) entry which is preliminary data.</text>
</comment>
<dbReference type="AlphaFoldDB" id="A0A3M7BL86"/>
<evidence type="ECO:0000256" key="5">
    <source>
        <dbReference type="ARBA" id="ARBA00022833"/>
    </source>
</evidence>
<evidence type="ECO:0000256" key="2">
    <source>
        <dbReference type="ARBA" id="ARBA00004921"/>
    </source>
</evidence>
<evidence type="ECO:0000256" key="3">
    <source>
        <dbReference type="ARBA" id="ARBA00008072"/>
    </source>
</evidence>
<evidence type="ECO:0000259" key="9">
    <source>
        <dbReference type="Pfam" id="PF00107"/>
    </source>
</evidence>
<dbReference type="PANTHER" id="PTHR43161:SF4">
    <property type="entry name" value="D-XYLULOSE REDUCTASE"/>
    <property type="match status" value="1"/>
</dbReference>
<evidence type="ECO:0000256" key="7">
    <source>
        <dbReference type="ARBA" id="ARBA00023027"/>
    </source>
</evidence>
<protein>
    <recommendedName>
        <fullName evidence="13">Enoyl reductase (ER) domain-containing protein</fullName>
    </recommendedName>
</protein>
<dbReference type="PROSITE" id="PS00059">
    <property type="entry name" value="ADH_ZINC"/>
    <property type="match status" value="1"/>
</dbReference>
<dbReference type="Gene3D" id="3.40.50.720">
    <property type="entry name" value="NAD(P)-binding Rossmann-like Domain"/>
    <property type="match status" value="1"/>
</dbReference>
<evidence type="ECO:0000259" key="10">
    <source>
        <dbReference type="Pfam" id="PF08240"/>
    </source>
</evidence>
<dbReference type="Pfam" id="PF00107">
    <property type="entry name" value="ADH_zinc_N"/>
    <property type="match status" value="1"/>
</dbReference>
<comment type="similarity">
    <text evidence="3 8">Belongs to the zinc-containing alcohol dehydrogenase family.</text>
</comment>
<organism evidence="11 12">
    <name type="scientific">Hortaea werneckii</name>
    <name type="common">Black yeast</name>
    <name type="synonym">Cladosporium werneckii</name>
    <dbReference type="NCBI Taxonomy" id="91943"/>
    <lineage>
        <taxon>Eukaryota</taxon>
        <taxon>Fungi</taxon>
        <taxon>Dikarya</taxon>
        <taxon>Ascomycota</taxon>
        <taxon>Pezizomycotina</taxon>
        <taxon>Dothideomycetes</taxon>
        <taxon>Dothideomycetidae</taxon>
        <taxon>Mycosphaerellales</taxon>
        <taxon>Teratosphaeriaceae</taxon>
        <taxon>Hortaea</taxon>
    </lineage>
</organism>
<sequence>MLLNCENMAPALLDPEGQLVNGVSNEDAKSVIPPDVASTVEKLSKYGNPALYTTPDRRIEIRDTEIPTPAPTEALIHVRCTGICGSDMHFWHSGKIGPLNFDRPCVLGHEPSGVVMAVGSEVRSLQTGDRVAIEPGVPCRKCWLCDAGKYNLCEEVKFIGVCPYAGSIRRFITHEAKYCHKLPHGVTFSQGALLEPLSVVLNAVRGCSDSLAIGKPALVCGAGPIGLCALACVRASGAWPIVITDVDEAKLDFARKFMPGVKTYKVQPTDTALQTSEGIREVFGVRPRDVQKMVASPDEYNAPSTVIECTGIEISINTAALACRRNGVVMVVGVGRSIMNNLPFMHLSLSQIDLRFINRYSDTWPAGINALQNKQVMDLDGMVTHTYPLDKAIEAMEACSDPKVPTVKVQIVDDMEVEL</sequence>
<dbReference type="SUPFAM" id="SSF51735">
    <property type="entry name" value="NAD(P)-binding Rossmann-fold domains"/>
    <property type="match status" value="1"/>
</dbReference>
<gene>
    <name evidence="11" type="ORF">D0866_01339</name>
</gene>
<keyword evidence="7" id="KW-0520">NAD</keyword>
<dbReference type="GO" id="GO:0003939">
    <property type="term" value="F:L-iditol 2-dehydrogenase (NAD+) activity"/>
    <property type="evidence" value="ECO:0007669"/>
    <property type="project" value="TreeGrafter"/>
</dbReference>
<dbReference type="CDD" id="cd05285">
    <property type="entry name" value="sorbitol_DH"/>
    <property type="match status" value="1"/>
</dbReference>
<dbReference type="InterPro" id="IPR045306">
    <property type="entry name" value="SDH-like"/>
</dbReference>
<evidence type="ECO:0000313" key="12">
    <source>
        <dbReference type="Proteomes" id="UP000276864"/>
    </source>
</evidence>
<evidence type="ECO:0000256" key="4">
    <source>
        <dbReference type="ARBA" id="ARBA00022723"/>
    </source>
</evidence>
<dbReference type="Gene3D" id="3.90.180.10">
    <property type="entry name" value="Medium-chain alcohol dehydrogenases, catalytic domain"/>
    <property type="match status" value="1"/>
</dbReference>
<comment type="cofactor">
    <cofactor evidence="1 8">
        <name>Zn(2+)</name>
        <dbReference type="ChEBI" id="CHEBI:29105"/>
    </cofactor>
</comment>
<evidence type="ECO:0000256" key="6">
    <source>
        <dbReference type="ARBA" id="ARBA00023002"/>
    </source>
</evidence>
<proteinExistence type="inferred from homology"/>
<dbReference type="InterPro" id="IPR013154">
    <property type="entry name" value="ADH-like_N"/>
</dbReference>
<reference evidence="11 12" key="1">
    <citation type="journal article" date="2018" name="BMC Genomics">
        <title>Genomic evidence for intraspecific hybridization in a clonal and extremely halotolerant yeast.</title>
        <authorList>
            <person name="Gostincar C."/>
            <person name="Stajich J.E."/>
            <person name="Zupancic J."/>
            <person name="Zalar P."/>
            <person name="Gunde-Cimerman N."/>
        </authorList>
    </citation>
    <scope>NUCLEOTIDE SEQUENCE [LARGE SCALE GENOMIC DNA]</scope>
    <source>
        <strain evidence="11 12">EXF-6651</strain>
    </source>
</reference>
<dbReference type="InterPro" id="IPR036291">
    <property type="entry name" value="NAD(P)-bd_dom_sf"/>
</dbReference>
<dbReference type="VEuPathDB" id="FungiDB:BTJ68_06242"/>
<dbReference type="GO" id="GO:0006062">
    <property type="term" value="P:sorbitol catabolic process"/>
    <property type="evidence" value="ECO:0007669"/>
    <property type="project" value="TreeGrafter"/>
</dbReference>
<feature type="domain" description="Alcohol dehydrogenase-like C-terminal" evidence="9">
    <location>
        <begin position="224"/>
        <end position="371"/>
    </location>
</feature>
<dbReference type="InterPro" id="IPR002328">
    <property type="entry name" value="ADH_Zn_CS"/>
</dbReference>
<comment type="pathway">
    <text evidence="2">Carbohydrate degradation.</text>
</comment>
<name>A0A3M7BL86_HORWE</name>
<evidence type="ECO:0008006" key="13">
    <source>
        <dbReference type="Google" id="ProtNLM"/>
    </source>
</evidence>
<evidence type="ECO:0000313" key="11">
    <source>
        <dbReference type="EMBL" id="RMY40307.1"/>
    </source>
</evidence>
<dbReference type="SUPFAM" id="SSF50129">
    <property type="entry name" value="GroES-like"/>
    <property type="match status" value="1"/>
</dbReference>
<dbReference type="EMBL" id="QWIM01000076">
    <property type="protein sequence ID" value="RMY40307.1"/>
    <property type="molecule type" value="Genomic_DNA"/>
</dbReference>
<keyword evidence="5 8" id="KW-0862">Zinc</keyword>
<dbReference type="PANTHER" id="PTHR43161">
    <property type="entry name" value="SORBITOL DEHYDROGENASE"/>
    <property type="match status" value="1"/>
</dbReference>
<feature type="domain" description="Alcohol dehydrogenase-like N-terminal" evidence="10">
    <location>
        <begin position="71"/>
        <end position="183"/>
    </location>
</feature>
<keyword evidence="4 8" id="KW-0479">Metal-binding</keyword>
<dbReference type="InterPro" id="IPR011032">
    <property type="entry name" value="GroES-like_sf"/>
</dbReference>
<dbReference type="GO" id="GO:0008270">
    <property type="term" value="F:zinc ion binding"/>
    <property type="evidence" value="ECO:0007669"/>
    <property type="project" value="InterPro"/>
</dbReference>